<feature type="region of interest" description="Disordered" evidence="2">
    <location>
        <begin position="349"/>
        <end position="374"/>
    </location>
</feature>
<evidence type="ECO:0000256" key="1">
    <source>
        <dbReference type="SAM" id="Coils"/>
    </source>
</evidence>
<sequence length="2437" mass="275161">MLVMVPYIHRWGMGKQNAIPGDYEGVYEPLHTETIDQSSGIGMTEVGMHMTPFNQITTMKYKAFSNSLNIPPIEQPIILNPNYNDALTTKLKQPINGQNFKDAAEIKSREKELAVKIIINKLKDVQSHSKGQMGLPRGLQMEYNKNEADTKFKTKRMEVNKEEKVTSDFKREDNALASIKYTAFNVIDENIKKAVNVAEEIKKEIDIELARKELIASRKTKATNIENKSTPTMPEERARTLGLQTISYIKTYMDSQFLNRNIMTRIFFELTKFMVSLSQRIFKKNYILEEQYTSRSGVGFYENEAEYYEEKILSGAEMSRKFGKTPLEFTERMDTVITEFEAKSGIEITSKKRRSSRSRSRSRPKEQLNGDLKNQANIEGNVYRAFVTEEWSEYYDLGKPEINTTMKSEKHFESESMKKETIEELFEEKILQKDVPLTYIAIVQAHVFTNQNAIIRDDIEIEKDMKISEKIQSMRENIVLKKMEETATCTDLQHQVIQIKKEKPIEKVVVIESIEDITPVEEYKLFPGIEKALPTPIQKTTVALEPVTEMEHKQPHFKQAREFVENCSIIIPGSQAVVLQAEKDNSFTIPEIKPRKSITLFEGPLKTVAETTRIDTLEPRVEVFETITKPLVQTASTMEEPKVIANVAEVQVIEAASRPLHLKISQEEKSKQLIETPIQSVAVKTETYIDQPKVEFTETPPLKMEETKVLLEPLTRTAAETSEIYTERADTFPLYNPDPAVKQVRPTIEPFVQVVAAKAETYINESSVNLAKTELRSEVVQTLIEQPIKAAAETFETSVNTAEAMSFKTDITIGENTRTLVEVPKQIVAQVGIVCTDVAEGVYKQQKAVKGNIKSSIETSQMIVAQSLETAAEEEKVKLLDNFQVKKESLIPSIESNAKNIAETNFTISSETNVEFEATKINKVTTLQTLEPMKTVAENMEVYVIDVSEDFDKFKVKSTERDFSIETPIRIIADKNEIEIDEAVGVVENVKLIEEKPQSNIEMPFRTTMTVSTAFINESSGVYEKENTIEQKRTMPHTSLEMVFRSVPETSEITLNESNTDIIATTYSGEKPKSVMETPIKAVAEKFQLFVNTDEIKTFESKKSITEKSNAVIENPVKVLAQKSIVIPDEPKLDSLQIAATKMKSSKIVMEDTVRFVPEVIIPGLEEPRTESLIIPKPSNEEAKVALDKLKPTIITEILLAEPNQLPFESPEFKTKIPRPLIEKPVLTVPEIMMTILEGPKYDNFIVPKTTEEVANAKFKSSEATSVTEISFLEPQCDSFEVPQVTQRQSQRTLEEAKLTLPKTEIHIALGPKDDNMEIQGTIKQKAKINFNELKALETYVISPEEAALKAVEYNKLQEKKSNLIMEGHAHSVSESIQVNVAESEKSFSVLSEAIGQEASLTVQSLVGLSQTAIAPIEEVNIVDENFQTTKSRKVVETELETLEKHKASINKIDVKESKVDITEVTNDIEMSEDISAAYSVELAKDEIHEEKSKVENKVLQEESHVHKLRSIKKQEKVSAALELDTKYIHKDIEYIENGMESIIQSIDEKDHKRSIIVSESKIIHSGGSKSPSPDSPINDVYFFNVATQYKHERETEEAFTELEYRSAAKRPYTQAETSVEESIAIQYPISDSDEDIQTIEENDYESYESNITAEAMVKHKMSHMRESKESESAQKRSKLKRGEAKTILSSFESNTSTIEQRLAASQEMVMVAKQGKSESMKSVQLEANTESLTDISASILQVDMGQQESVVNEVSSSKILEAQRHSAEIGMGLQETSVKSKSARKSAKSKRQSALSLEQNTAKLEMRALEEHRRSIEQNINTMETNIEEQYSILSKSDDIVKSPSPPIQPPTPLTDEYVFRLTAPLPSREGTPVPRDCTSSSESEEEIRRKLIPHIELSIEQRIFDPPLPTPPTSPTAVTTQTDVTSPVRRKPLYSKPGLRGGGDTWDLTKEEILEISRQSNLLASAIDKTLKSIEEYKSEFGISNMEYGSETVTSSQSEIKEISTLIHNNKVDVLIDKMVETSRRFSGDSERDGAMYEGYNNTSREVIIPVATQYVAPRPQTAPEDNTEIVSYPSKLQTMEQSRISEQLLKSIESMVDPNAGLEDRLSQMQAQISELSRLPDIISRTLDEVKVQFEQLSYQVQQTSIEQRVEVSQSEIKEVEHNYEMTESAITDQPVIEVTLEEKEMGADKKEFAVEEHADVEIQRIIEKRRLEAESKAREEIMRERLSQELRTAAERLSPKLSFDERPKFGVTEYAPTLGVPQETPKFGVTQEPLPEFGLPQEPLPAFGVPQESPYFTPPQQTPRFGVSEKLVKQDNAGQTTSEAVKPVGKVWKKSDNYDDANLEQMLSETMAAQAEVIKGKAIGVNFMKYEKPPPPLDHLLNSEVYKAIHEMDQKPLKKVELLKPAIAASDYVERLRSVSPAPAKTLIEDCEV</sequence>
<name>A0AAV1JV90_9NEOP</name>
<protein>
    <submittedName>
        <fullName evidence="3">Uncharacterized protein</fullName>
    </submittedName>
</protein>
<feature type="region of interest" description="Disordered" evidence="2">
    <location>
        <begin position="1867"/>
        <end position="1888"/>
    </location>
</feature>
<feature type="region of interest" description="Disordered" evidence="2">
    <location>
        <begin position="1664"/>
        <end position="1685"/>
    </location>
</feature>
<feature type="region of interest" description="Disordered" evidence="2">
    <location>
        <begin position="1906"/>
        <end position="1947"/>
    </location>
</feature>
<proteinExistence type="predicted"/>
<gene>
    <name evidence="3" type="ORF">LNINA_LOCUS12230</name>
</gene>
<evidence type="ECO:0000256" key="2">
    <source>
        <dbReference type="SAM" id="MobiDB-lite"/>
    </source>
</evidence>
<feature type="compositionally biased region" description="Basic residues" evidence="2">
    <location>
        <begin position="351"/>
        <end position="362"/>
    </location>
</feature>
<dbReference type="Proteomes" id="UP001497472">
    <property type="component" value="Unassembled WGS sequence"/>
</dbReference>
<dbReference type="EMBL" id="CAVLEF010000215">
    <property type="protein sequence ID" value="CAK1553217.1"/>
    <property type="molecule type" value="Genomic_DNA"/>
</dbReference>
<comment type="caution">
    <text evidence="3">The sequence shown here is derived from an EMBL/GenBank/DDBJ whole genome shotgun (WGS) entry which is preliminary data.</text>
</comment>
<reference evidence="3 4" key="1">
    <citation type="submission" date="2023-11" db="EMBL/GenBank/DDBJ databases">
        <authorList>
            <person name="Okamura Y."/>
        </authorList>
    </citation>
    <scope>NUCLEOTIDE SEQUENCE [LARGE SCALE GENOMIC DNA]</scope>
</reference>
<evidence type="ECO:0000313" key="3">
    <source>
        <dbReference type="EMBL" id="CAK1553217.1"/>
    </source>
</evidence>
<feature type="compositionally biased region" description="Low complexity" evidence="2">
    <location>
        <begin position="1917"/>
        <end position="1929"/>
    </location>
</feature>
<keyword evidence="1" id="KW-0175">Coiled coil</keyword>
<organism evidence="3 4">
    <name type="scientific">Leptosia nina</name>
    <dbReference type="NCBI Taxonomy" id="320188"/>
    <lineage>
        <taxon>Eukaryota</taxon>
        <taxon>Metazoa</taxon>
        <taxon>Ecdysozoa</taxon>
        <taxon>Arthropoda</taxon>
        <taxon>Hexapoda</taxon>
        <taxon>Insecta</taxon>
        <taxon>Pterygota</taxon>
        <taxon>Neoptera</taxon>
        <taxon>Endopterygota</taxon>
        <taxon>Lepidoptera</taxon>
        <taxon>Glossata</taxon>
        <taxon>Ditrysia</taxon>
        <taxon>Papilionoidea</taxon>
        <taxon>Pieridae</taxon>
        <taxon>Pierinae</taxon>
        <taxon>Leptosia</taxon>
    </lineage>
</organism>
<feature type="coiled-coil region" evidence="1">
    <location>
        <begin position="1800"/>
        <end position="1827"/>
    </location>
</feature>
<feature type="region of interest" description="Disordered" evidence="2">
    <location>
        <begin position="1773"/>
        <end position="1798"/>
    </location>
</feature>
<keyword evidence="4" id="KW-1185">Reference proteome</keyword>
<evidence type="ECO:0000313" key="4">
    <source>
        <dbReference type="Proteomes" id="UP001497472"/>
    </source>
</evidence>
<accession>A0AAV1JV90</accession>
<feature type="compositionally biased region" description="Basic residues" evidence="2">
    <location>
        <begin position="1782"/>
        <end position="1792"/>
    </location>
</feature>